<protein>
    <submittedName>
        <fullName evidence="1">MerR family transcriptional regulator</fullName>
    </submittedName>
</protein>
<accession>A0A7T5VCU7</accession>
<dbReference type="KEGG" id="dog:HP555_06550"/>
<organism evidence="1 2">
    <name type="scientific">Desulfobulbus oligotrophicus</name>
    <dbReference type="NCBI Taxonomy" id="1909699"/>
    <lineage>
        <taxon>Bacteria</taxon>
        <taxon>Pseudomonadati</taxon>
        <taxon>Thermodesulfobacteriota</taxon>
        <taxon>Desulfobulbia</taxon>
        <taxon>Desulfobulbales</taxon>
        <taxon>Desulfobulbaceae</taxon>
        <taxon>Desulfobulbus</taxon>
    </lineage>
</organism>
<evidence type="ECO:0000313" key="1">
    <source>
        <dbReference type="EMBL" id="QQG65549.1"/>
    </source>
</evidence>
<dbReference type="Pfam" id="PF13591">
    <property type="entry name" value="MerR_2"/>
    <property type="match status" value="1"/>
</dbReference>
<reference evidence="1 2" key="1">
    <citation type="submission" date="2020-05" db="EMBL/GenBank/DDBJ databases">
        <title>Complete genome of Desulfobulbus oligotrophicus.</title>
        <authorList>
            <person name="Podar M."/>
        </authorList>
    </citation>
    <scope>NUCLEOTIDE SEQUENCE [LARGE SCALE GENOMIC DNA]</scope>
    <source>
        <strain evidence="1 2">Prop6</strain>
    </source>
</reference>
<keyword evidence="2" id="KW-1185">Reference proteome</keyword>
<dbReference type="Gene3D" id="1.10.1660.10">
    <property type="match status" value="1"/>
</dbReference>
<proteinExistence type="predicted"/>
<gene>
    <name evidence="1" type="ORF">HP555_06550</name>
</gene>
<evidence type="ECO:0000313" key="2">
    <source>
        <dbReference type="Proteomes" id="UP000596092"/>
    </source>
</evidence>
<dbReference type="Proteomes" id="UP000596092">
    <property type="component" value="Chromosome"/>
</dbReference>
<dbReference type="EMBL" id="CP054140">
    <property type="protein sequence ID" value="QQG65549.1"/>
    <property type="molecule type" value="Genomic_DNA"/>
</dbReference>
<dbReference type="RefSeq" id="WP_199264370.1">
    <property type="nucleotide sequence ID" value="NZ_CP054140.1"/>
</dbReference>
<name>A0A7T5VCU7_9BACT</name>
<sequence length="101" mass="11713">MTEQTIYIQGVVFNETTRCTLSDLCRLCNVNTEMIHQMIAEGIISPEGQSEMEWRFTSLAIKRAQTTMRLHRDLEVNLPGCALILDLLDELQELRCLSRRR</sequence>
<dbReference type="AlphaFoldDB" id="A0A7T5VCU7"/>